<protein>
    <submittedName>
        <fullName evidence="2">Uncharacterized protein</fullName>
    </submittedName>
</protein>
<sequence length="93" mass="10286">ISRHRPRLLRWGACSILRERRPAPALRSRVSARRAAPRPPSESARSDVSAAPASIRCSGASIRSEPALFVRQHLQPRQARSCGGRDDVLQPKL</sequence>
<dbReference type="Proteomes" id="UP000299102">
    <property type="component" value="Unassembled WGS sequence"/>
</dbReference>
<evidence type="ECO:0000313" key="3">
    <source>
        <dbReference type="Proteomes" id="UP000299102"/>
    </source>
</evidence>
<feature type="non-terminal residue" evidence="2">
    <location>
        <position position="93"/>
    </location>
</feature>
<dbReference type="AlphaFoldDB" id="A0A4C1ZV88"/>
<evidence type="ECO:0000256" key="1">
    <source>
        <dbReference type="SAM" id="MobiDB-lite"/>
    </source>
</evidence>
<feature type="region of interest" description="Disordered" evidence="1">
    <location>
        <begin position="23"/>
        <end position="52"/>
    </location>
</feature>
<reference evidence="2 3" key="1">
    <citation type="journal article" date="2019" name="Commun. Biol.">
        <title>The bagworm genome reveals a unique fibroin gene that provides high tensile strength.</title>
        <authorList>
            <person name="Kono N."/>
            <person name="Nakamura H."/>
            <person name="Ohtoshi R."/>
            <person name="Tomita M."/>
            <person name="Numata K."/>
            <person name="Arakawa K."/>
        </authorList>
    </citation>
    <scope>NUCLEOTIDE SEQUENCE [LARGE SCALE GENOMIC DNA]</scope>
</reference>
<keyword evidence="3" id="KW-1185">Reference proteome</keyword>
<evidence type="ECO:0000313" key="2">
    <source>
        <dbReference type="EMBL" id="GBP91372.1"/>
    </source>
</evidence>
<proteinExistence type="predicted"/>
<gene>
    <name evidence="2" type="ORF">EVAR_90847_1</name>
</gene>
<organism evidence="2 3">
    <name type="scientific">Eumeta variegata</name>
    <name type="common">Bagworm moth</name>
    <name type="synonym">Eumeta japonica</name>
    <dbReference type="NCBI Taxonomy" id="151549"/>
    <lineage>
        <taxon>Eukaryota</taxon>
        <taxon>Metazoa</taxon>
        <taxon>Ecdysozoa</taxon>
        <taxon>Arthropoda</taxon>
        <taxon>Hexapoda</taxon>
        <taxon>Insecta</taxon>
        <taxon>Pterygota</taxon>
        <taxon>Neoptera</taxon>
        <taxon>Endopterygota</taxon>
        <taxon>Lepidoptera</taxon>
        <taxon>Glossata</taxon>
        <taxon>Ditrysia</taxon>
        <taxon>Tineoidea</taxon>
        <taxon>Psychidae</taxon>
        <taxon>Oiketicinae</taxon>
        <taxon>Eumeta</taxon>
    </lineage>
</organism>
<name>A0A4C1ZV88_EUMVA</name>
<feature type="non-terminal residue" evidence="2">
    <location>
        <position position="1"/>
    </location>
</feature>
<dbReference type="EMBL" id="BGZK01002165">
    <property type="protein sequence ID" value="GBP91372.1"/>
    <property type="molecule type" value="Genomic_DNA"/>
</dbReference>
<comment type="caution">
    <text evidence="2">The sequence shown here is derived from an EMBL/GenBank/DDBJ whole genome shotgun (WGS) entry which is preliminary data.</text>
</comment>
<accession>A0A4C1ZV88</accession>